<dbReference type="SUPFAM" id="SSF51556">
    <property type="entry name" value="Metallo-dependent hydrolases"/>
    <property type="match status" value="1"/>
</dbReference>
<dbReference type="GO" id="GO:0005829">
    <property type="term" value="C:cytosol"/>
    <property type="evidence" value="ECO:0007669"/>
    <property type="project" value="TreeGrafter"/>
</dbReference>
<dbReference type="UniPathway" id="UPA00603">
    <property type="reaction ID" value="UER00660"/>
</dbReference>
<name>A0A212LDN1_9HYPH</name>
<dbReference type="GO" id="GO:0008892">
    <property type="term" value="F:guanine deaminase activity"/>
    <property type="evidence" value="ECO:0007669"/>
    <property type="project" value="UniProtKB-UniRule"/>
</dbReference>
<dbReference type="EC" id="3.5.4.3" evidence="3 7"/>
<accession>A0A212LDN1</accession>
<sequence>MTFSDRLPSDRILVRGRVLSFKRRPQGAGDAAAYTYLEDGVVVIDAGRVTEVVDAGEIGRVGGKGVVLHDFSGKLILPGFIDTHIHFPQTQVIASYGEQLLEWLTRYTFPAESRYGDPAFAATQARFFIDELLRNGTTTAVCYGSVHKGSAEALLAESERRGTAMFVGKTAMDRNAPPEVLDSARSAHDDTAALIATWHGRGRQKVVITPRFAITSTPEQLEALGSLAEAHPDCLVQTHLSENLEEIATVRRLFPERADYLDVYDHYGLVGPNSLMGHAIHLTPREVRRMSESGAVAVFCPTSNLFIGSGLFDYKGLEGGPHPVRLALATDVGGGTSYSMLATAAEAYKVMQLRGQKLSAIEAFHLMTRGNAEALGEPDLGRIAPGAHADLVVLDSTATPAMAHRLAAGNGDIEEELFVLMTLGSERNVCEVFIGGRPQGLQQTAG</sequence>
<keyword evidence="4 8" id="KW-0479">Metal-binding</keyword>
<dbReference type="GO" id="GO:0008270">
    <property type="term" value="F:zinc ion binding"/>
    <property type="evidence" value="ECO:0007669"/>
    <property type="project" value="UniProtKB-UniRule"/>
</dbReference>
<dbReference type="EMBL" id="FMJD01000007">
    <property type="protein sequence ID" value="SCM75610.1"/>
    <property type="molecule type" value="Genomic_DNA"/>
</dbReference>
<comment type="cofactor">
    <cofactor evidence="8">
        <name>Zn(2+)</name>
        <dbReference type="ChEBI" id="CHEBI:29105"/>
    </cofactor>
    <text evidence="8">Binds 1 zinc ion per subunit.</text>
</comment>
<dbReference type="RefSeq" id="WP_288195967.1">
    <property type="nucleotide sequence ID" value="NZ_LT608334.1"/>
</dbReference>
<dbReference type="InterPro" id="IPR051607">
    <property type="entry name" value="Metallo-dep_hydrolases"/>
</dbReference>
<comment type="pathway">
    <text evidence="1 8">Purine metabolism; guanine degradation; xanthine from guanine: step 1/1.</text>
</comment>
<dbReference type="Pfam" id="PF01979">
    <property type="entry name" value="Amidohydro_1"/>
    <property type="match status" value="1"/>
</dbReference>
<dbReference type="NCBIfam" id="TIGR02967">
    <property type="entry name" value="guan_deamin"/>
    <property type="match status" value="1"/>
</dbReference>
<evidence type="ECO:0000256" key="2">
    <source>
        <dbReference type="ARBA" id="ARBA00006745"/>
    </source>
</evidence>
<evidence type="ECO:0000256" key="1">
    <source>
        <dbReference type="ARBA" id="ARBA00004984"/>
    </source>
</evidence>
<evidence type="ECO:0000313" key="10">
    <source>
        <dbReference type="EMBL" id="SCM75610.1"/>
    </source>
</evidence>
<proteinExistence type="inferred from homology"/>
<evidence type="ECO:0000256" key="8">
    <source>
        <dbReference type="RuleBase" id="RU366009"/>
    </source>
</evidence>
<evidence type="ECO:0000256" key="6">
    <source>
        <dbReference type="ARBA" id="ARBA00022833"/>
    </source>
</evidence>
<comment type="similarity">
    <text evidence="2 8">Belongs to the metallo-dependent hydrolases superfamily. ATZ/TRZ family.</text>
</comment>
<dbReference type="PANTHER" id="PTHR11271:SF6">
    <property type="entry name" value="GUANINE DEAMINASE"/>
    <property type="match status" value="1"/>
</dbReference>
<evidence type="ECO:0000256" key="7">
    <source>
        <dbReference type="NCBIfam" id="TIGR02967"/>
    </source>
</evidence>
<dbReference type="AlphaFoldDB" id="A0A212LDN1"/>
<dbReference type="PANTHER" id="PTHR11271">
    <property type="entry name" value="GUANINE DEAMINASE"/>
    <property type="match status" value="1"/>
</dbReference>
<evidence type="ECO:0000256" key="4">
    <source>
        <dbReference type="ARBA" id="ARBA00022723"/>
    </source>
</evidence>
<keyword evidence="5 8" id="KW-0378">Hydrolase</keyword>
<dbReference type="Gene3D" id="3.20.20.140">
    <property type="entry name" value="Metal-dependent hydrolases"/>
    <property type="match status" value="1"/>
</dbReference>
<dbReference type="InterPro" id="IPR032466">
    <property type="entry name" value="Metal_Hydrolase"/>
</dbReference>
<dbReference type="InterPro" id="IPR011059">
    <property type="entry name" value="Metal-dep_hydrolase_composite"/>
</dbReference>
<dbReference type="GO" id="GO:0006147">
    <property type="term" value="P:guanine catabolic process"/>
    <property type="evidence" value="ECO:0007669"/>
    <property type="project" value="UniProtKB-UniRule"/>
</dbReference>
<comment type="function">
    <text evidence="8">Catalyzes the hydrolytic deamination of guanine, producing xanthine and ammonia.</text>
</comment>
<feature type="domain" description="Amidohydrolase-related" evidence="9">
    <location>
        <begin position="76"/>
        <end position="437"/>
    </location>
</feature>
<keyword evidence="6 8" id="KW-0862">Zinc</keyword>
<evidence type="ECO:0000259" key="9">
    <source>
        <dbReference type="Pfam" id="PF01979"/>
    </source>
</evidence>
<dbReference type="FunFam" id="3.20.20.140:FF:000022">
    <property type="entry name" value="Guanine deaminase"/>
    <property type="match status" value="1"/>
</dbReference>
<evidence type="ECO:0000256" key="5">
    <source>
        <dbReference type="ARBA" id="ARBA00022801"/>
    </source>
</evidence>
<dbReference type="InterPro" id="IPR014311">
    <property type="entry name" value="Guanine_deaminase"/>
</dbReference>
<dbReference type="Gene3D" id="2.30.40.10">
    <property type="entry name" value="Urease, subunit C, domain 1"/>
    <property type="match status" value="1"/>
</dbReference>
<reference evidence="10" key="1">
    <citation type="submission" date="2016-08" db="EMBL/GenBank/DDBJ databases">
        <authorList>
            <person name="Seilhamer J.J."/>
        </authorList>
    </citation>
    <scope>NUCLEOTIDE SEQUENCE</scope>
    <source>
        <strain evidence="10">86</strain>
    </source>
</reference>
<gene>
    <name evidence="10" type="primary">guaD</name>
    <name evidence="10" type="ORF">KL86PLE_30057</name>
</gene>
<comment type="catalytic activity">
    <reaction evidence="8">
        <text>guanine + H2O + H(+) = xanthine + NH4(+)</text>
        <dbReference type="Rhea" id="RHEA:14665"/>
        <dbReference type="ChEBI" id="CHEBI:15377"/>
        <dbReference type="ChEBI" id="CHEBI:15378"/>
        <dbReference type="ChEBI" id="CHEBI:16235"/>
        <dbReference type="ChEBI" id="CHEBI:17712"/>
        <dbReference type="ChEBI" id="CHEBI:28938"/>
        <dbReference type="EC" id="3.5.4.3"/>
    </reaction>
</comment>
<protein>
    <recommendedName>
        <fullName evidence="3 7">Guanine deaminase</fullName>
        <shortName evidence="8">Guanase</shortName>
        <ecNumber evidence="3 7">3.5.4.3</ecNumber>
    </recommendedName>
    <alternativeName>
        <fullName evidence="8">Guanine aminohydrolase</fullName>
    </alternativeName>
</protein>
<dbReference type="SUPFAM" id="SSF51338">
    <property type="entry name" value="Composite domain of metallo-dependent hydrolases"/>
    <property type="match status" value="1"/>
</dbReference>
<evidence type="ECO:0000256" key="3">
    <source>
        <dbReference type="ARBA" id="ARBA00012781"/>
    </source>
</evidence>
<dbReference type="InterPro" id="IPR006680">
    <property type="entry name" value="Amidohydro-rel"/>
</dbReference>
<organism evidence="10">
    <name type="scientific">uncultured Pleomorphomonas sp</name>
    <dbReference type="NCBI Taxonomy" id="442121"/>
    <lineage>
        <taxon>Bacteria</taxon>
        <taxon>Pseudomonadati</taxon>
        <taxon>Pseudomonadota</taxon>
        <taxon>Alphaproteobacteria</taxon>
        <taxon>Hyphomicrobiales</taxon>
        <taxon>Pleomorphomonadaceae</taxon>
        <taxon>Pleomorphomonas</taxon>
        <taxon>environmental samples</taxon>
    </lineage>
</organism>
<dbReference type="NCBIfam" id="NF006679">
    <property type="entry name" value="PRK09228.1"/>
    <property type="match status" value="1"/>
</dbReference>